<feature type="region of interest" description="Disordered" evidence="1">
    <location>
        <begin position="234"/>
        <end position="260"/>
    </location>
</feature>
<dbReference type="AlphaFoldDB" id="A0A135T024"/>
<feature type="domain" description="DUF7918" evidence="2">
    <location>
        <begin position="10"/>
        <end position="241"/>
    </location>
</feature>
<dbReference type="PANTHER" id="PTHR36223:SF1">
    <property type="entry name" value="TRANSCRIPTION ELONGATION FACTOR EAF N-TERMINAL DOMAIN-CONTAINING PROTEIN"/>
    <property type="match status" value="1"/>
</dbReference>
<dbReference type="EMBL" id="JEMN01001287">
    <property type="protein sequence ID" value="KXH41489.1"/>
    <property type="molecule type" value="Genomic_DNA"/>
</dbReference>
<protein>
    <recommendedName>
        <fullName evidence="2">DUF7918 domain-containing protein</fullName>
    </recommendedName>
</protein>
<evidence type="ECO:0000259" key="2">
    <source>
        <dbReference type="Pfam" id="PF25534"/>
    </source>
</evidence>
<feature type="compositionally biased region" description="Basic and acidic residues" evidence="1">
    <location>
        <begin position="290"/>
        <end position="310"/>
    </location>
</feature>
<feature type="region of interest" description="Disordered" evidence="1">
    <location>
        <begin position="277"/>
        <end position="319"/>
    </location>
</feature>
<evidence type="ECO:0000256" key="1">
    <source>
        <dbReference type="SAM" id="MobiDB-lite"/>
    </source>
</evidence>
<comment type="caution">
    <text evidence="3">The sequence shown here is derived from an EMBL/GenBank/DDBJ whole genome shotgun (WGS) entry which is preliminary data.</text>
</comment>
<evidence type="ECO:0000313" key="4">
    <source>
        <dbReference type="Proteomes" id="UP000070054"/>
    </source>
</evidence>
<dbReference type="Proteomes" id="UP000070054">
    <property type="component" value="Unassembled WGS sequence"/>
</dbReference>
<proteinExistence type="predicted"/>
<evidence type="ECO:0000313" key="3">
    <source>
        <dbReference type="EMBL" id="KXH41489.1"/>
    </source>
</evidence>
<dbReference type="OrthoDB" id="3364132at2759"/>
<dbReference type="Pfam" id="PF25534">
    <property type="entry name" value="DUF7918"/>
    <property type="match status" value="1"/>
</dbReference>
<name>A0A135T024_9PEZI</name>
<keyword evidence="4" id="KW-1185">Reference proteome</keyword>
<dbReference type="PANTHER" id="PTHR36223">
    <property type="entry name" value="BETA-LACTAMASE-TYPE TRANSPEPTIDASE FOLD DOMAIN CONTAINING PROTEIN"/>
    <property type="match status" value="1"/>
</dbReference>
<reference evidence="3 4" key="1">
    <citation type="submission" date="2014-02" db="EMBL/GenBank/DDBJ databases">
        <title>The genome sequence of Colletotrichum nymphaeae SA-01.</title>
        <authorList>
            <person name="Baroncelli R."/>
            <person name="Thon M.R."/>
        </authorList>
    </citation>
    <scope>NUCLEOTIDE SEQUENCE [LARGE SCALE GENOMIC DNA]</scope>
    <source>
        <strain evidence="3 4">SA-01</strain>
    </source>
</reference>
<dbReference type="InterPro" id="IPR057678">
    <property type="entry name" value="DUF7918"/>
</dbReference>
<sequence length="319" mass="35212">MAVIDGLPEIEVSIRINGSEDACIEYDDPDPPEVSAAVGSATHATSKVIESQIDATFSIHYKIQNRPDWVNDDDVLAVYLFLDGNPITGHVGKPAMINETIVSAIDCFWRQSTTPGKEIRKQFKFTPVRIVESGNERFVADQSITKHLGVIEVDVYRAKVQNIVAWVPTSTDLKNSREISETALKGRSLSHSTSFTEGAETDARTGRVSLNIRDGAMCVARFFFRYKPKTSLQIDGLIPRDPSPEHSPEPSPPSPPQTVANLPLADIMRLAQERLEQLGPQVKTEPGISAKREADEETDSRPRKIYKVDADGTIDLSDD</sequence>
<gene>
    <name evidence="3" type="ORF">CNYM01_04954</name>
</gene>
<accession>A0A135T024</accession>
<organism evidence="3 4">
    <name type="scientific">Colletotrichum nymphaeae SA-01</name>
    <dbReference type="NCBI Taxonomy" id="1460502"/>
    <lineage>
        <taxon>Eukaryota</taxon>
        <taxon>Fungi</taxon>
        <taxon>Dikarya</taxon>
        <taxon>Ascomycota</taxon>
        <taxon>Pezizomycotina</taxon>
        <taxon>Sordariomycetes</taxon>
        <taxon>Hypocreomycetidae</taxon>
        <taxon>Glomerellales</taxon>
        <taxon>Glomerellaceae</taxon>
        <taxon>Colletotrichum</taxon>
        <taxon>Colletotrichum acutatum species complex</taxon>
    </lineage>
</organism>